<dbReference type="AlphaFoldDB" id="A0A267MK52"/>
<dbReference type="OrthoDB" id="9780120at2"/>
<feature type="domain" description="DUF2229" evidence="1">
    <location>
        <begin position="2"/>
        <end position="217"/>
    </location>
</feature>
<dbReference type="PANTHER" id="PTHR32329:SF2">
    <property type="entry name" value="BIFUNCTIONAL PROTEIN [INCLUDES 2-HYDROXYACYL-COA DEHYDRATASE (N-TER) AND ITS ACTIVATOR DOMAIN (C_TERM)"/>
    <property type="match status" value="1"/>
</dbReference>
<dbReference type="Proteomes" id="UP000216024">
    <property type="component" value="Unassembled WGS sequence"/>
</dbReference>
<dbReference type="Gene3D" id="3.40.50.11900">
    <property type="match status" value="1"/>
</dbReference>
<evidence type="ECO:0000259" key="1">
    <source>
        <dbReference type="Pfam" id="PF09989"/>
    </source>
</evidence>
<organism evidence="2 3">
    <name type="scientific">Anaeromicrobium sediminis</name>
    <dbReference type="NCBI Taxonomy" id="1478221"/>
    <lineage>
        <taxon>Bacteria</taxon>
        <taxon>Bacillati</taxon>
        <taxon>Bacillota</taxon>
        <taxon>Clostridia</taxon>
        <taxon>Peptostreptococcales</taxon>
        <taxon>Thermotaleaceae</taxon>
        <taxon>Anaeromicrobium</taxon>
    </lineage>
</organism>
<dbReference type="RefSeq" id="WP_095132875.1">
    <property type="nucleotide sequence ID" value="NZ_NIBG01000005.1"/>
</dbReference>
<sequence>MRIGIPRALIYYFYYPFFKRLFEELGMEVVVSPKTSKSILNKGIEYSASEICVPMKIFSGHVVYLLDKVDYIFVPRMMKIGRNEYFCPKFMGLPDMIKYTIPRVEDKLLSPKIQSLEEDISNIKNYKELIEKLPITYKDLKRALKVARKEWQDFRKTSKKGYTIDEIMENKIIEKTNEKINIGLLGYVYNVYDEYISMDIIKKLKNLGVNVKTFEMIEEKELDKSIDFMRKKLFWTFSNRLLGAGYHFFNDDNVDGVIHLTAFGCGPDSFIGKVLEIDSDNYKTPFMTIRIDEHTGENHLLTRIEAFVDMIKRKKIGVIKSEDDFSSHGKSYNLQKINRTTGA</sequence>
<comment type="caution">
    <text evidence="2">The sequence shown here is derived from an EMBL/GenBank/DDBJ whole genome shotgun (WGS) entry which is preliminary data.</text>
</comment>
<gene>
    <name evidence="2" type="ORF">CCE28_08320</name>
</gene>
<proteinExistence type="predicted"/>
<dbReference type="InterPro" id="IPR018709">
    <property type="entry name" value="CoA_activase_DUF2229"/>
</dbReference>
<reference evidence="2 3" key="1">
    <citation type="submission" date="2017-06" db="EMBL/GenBank/DDBJ databases">
        <title>Draft genome sequence of anaerobic fermentative bacterium Anaeromicrobium sediminis DY2726D isolated from West Pacific Ocean sediments.</title>
        <authorList>
            <person name="Zeng X."/>
        </authorList>
    </citation>
    <scope>NUCLEOTIDE SEQUENCE [LARGE SCALE GENOMIC DNA]</scope>
    <source>
        <strain evidence="2 3">DY2726D</strain>
    </source>
</reference>
<protein>
    <recommendedName>
        <fullName evidence="1">DUF2229 domain-containing protein</fullName>
    </recommendedName>
</protein>
<dbReference type="Pfam" id="PF09989">
    <property type="entry name" value="DUF2229"/>
    <property type="match status" value="1"/>
</dbReference>
<dbReference type="PANTHER" id="PTHR32329">
    <property type="entry name" value="BIFUNCTIONAL PROTEIN [INCLUDES 2-HYDROXYACYL-COA DEHYDRATASE (N-TER) AND ITS ACTIVATOR DOMAIN (C_TERM)-RELATED"/>
    <property type="match status" value="1"/>
</dbReference>
<dbReference type="EMBL" id="NIBG01000005">
    <property type="protein sequence ID" value="PAB59949.1"/>
    <property type="molecule type" value="Genomic_DNA"/>
</dbReference>
<name>A0A267MK52_9FIRM</name>
<evidence type="ECO:0000313" key="3">
    <source>
        <dbReference type="Proteomes" id="UP000216024"/>
    </source>
</evidence>
<keyword evidence="3" id="KW-1185">Reference proteome</keyword>
<accession>A0A267MK52</accession>
<dbReference type="InterPro" id="IPR051805">
    <property type="entry name" value="Dehydratase_Activator_Redct"/>
</dbReference>
<evidence type="ECO:0000313" key="2">
    <source>
        <dbReference type="EMBL" id="PAB59949.1"/>
    </source>
</evidence>